<keyword evidence="4 7" id="KW-0812">Transmembrane</keyword>
<dbReference type="Gene3D" id="1.10.3720.10">
    <property type="entry name" value="MetI-like"/>
    <property type="match status" value="1"/>
</dbReference>
<feature type="region of interest" description="Disordered" evidence="8">
    <location>
        <begin position="1"/>
        <end position="26"/>
    </location>
</feature>
<keyword evidence="5 7" id="KW-1133">Transmembrane helix</keyword>
<feature type="transmembrane region" description="Helical" evidence="7">
    <location>
        <begin position="227"/>
        <end position="246"/>
    </location>
</feature>
<feature type="transmembrane region" description="Helical" evidence="7">
    <location>
        <begin position="127"/>
        <end position="148"/>
    </location>
</feature>
<evidence type="ECO:0000259" key="9">
    <source>
        <dbReference type="PROSITE" id="PS50928"/>
    </source>
</evidence>
<feature type="domain" description="ABC transmembrane type-1" evidence="9">
    <location>
        <begin position="94"/>
        <end position="308"/>
    </location>
</feature>
<dbReference type="Proteomes" id="UP000297866">
    <property type="component" value="Unassembled WGS sequence"/>
</dbReference>
<evidence type="ECO:0000256" key="3">
    <source>
        <dbReference type="ARBA" id="ARBA00022475"/>
    </source>
</evidence>
<gene>
    <name evidence="10" type="ORF">E3O23_00330</name>
</gene>
<keyword evidence="6 7" id="KW-0472">Membrane</keyword>
<accession>A0A4R8UHW3</accession>
<dbReference type="GO" id="GO:0005886">
    <property type="term" value="C:plasma membrane"/>
    <property type="evidence" value="ECO:0007669"/>
    <property type="project" value="UniProtKB-SubCell"/>
</dbReference>
<feature type="transmembrane region" description="Helical" evidence="7">
    <location>
        <begin position="185"/>
        <end position="206"/>
    </location>
</feature>
<proteinExistence type="inferred from homology"/>
<dbReference type="RefSeq" id="WP_134486655.1">
    <property type="nucleotide sequence ID" value="NZ_SOEZ01000006.1"/>
</dbReference>
<evidence type="ECO:0000313" key="11">
    <source>
        <dbReference type="Proteomes" id="UP000297866"/>
    </source>
</evidence>
<comment type="similarity">
    <text evidence="7">Belongs to the binding-protein-dependent transport system permease family.</text>
</comment>
<protein>
    <submittedName>
        <fullName evidence="10">Sugar ABC transporter permease</fullName>
    </submittedName>
</protein>
<dbReference type="PANTHER" id="PTHR43005">
    <property type="entry name" value="BLR7065 PROTEIN"/>
    <property type="match status" value="1"/>
</dbReference>
<keyword evidence="2 7" id="KW-0813">Transport</keyword>
<organism evidence="10 11">
    <name type="scientific">Cryobacterium tagatosivorans</name>
    <dbReference type="NCBI Taxonomy" id="1259199"/>
    <lineage>
        <taxon>Bacteria</taxon>
        <taxon>Bacillati</taxon>
        <taxon>Actinomycetota</taxon>
        <taxon>Actinomycetes</taxon>
        <taxon>Micrococcales</taxon>
        <taxon>Microbacteriaceae</taxon>
        <taxon>Cryobacterium</taxon>
    </lineage>
</organism>
<dbReference type="SUPFAM" id="SSF161098">
    <property type="entry name" value="MetI-like"/>
    <property type="match status" value="1"/>
</dbReference>
<evidence type="ECO:0000256" key="2">
    <source>
        <dbReference type="ARBA" id="ARBA00022448"/>
    </source>
</evidence>
<reference evidence="10 11" key="1">
    <citation type="submission" date="2019-03" db="EMBL/GenBank/DDBJ databases">
        <title>Genomics of glacier-inhabiting Cryobacterium strains.</title>
        <authorList>
            <person name="Liu Q."/>
            <person name="Xin Y.-H."/>
        </authorList>
    </citation>
    <scope>NUCLEOTIDE SEQUENCE [LARGE SCALE GENOMIC DNA]</scope>
    <source>
        <strain evidence="10 11">Sr47</strain>
    </source>
</reference>
<feature type="transmembrane region" description="Helical" evidence="7">
    <location>
        <begin position="292"/>
        <end position="312"/>
    </location>
</feature>
<evidence type="ECO:0000313" key="10">
    <source>
        <dbReference type="EMBL" id="TFB56703.1"/>
    </source>
</evidence>
<dbReference type="InterPro" id="IPR000515">
    <property type="entry name" value="MetI-like"/>
</dbReference>
<feature type="transmembrane region" description="Helical" evidence="7">
    <location>
        <begin position="98"/>
        <end position="120"/>
    </location>
</feature>
<evidence type="ECO:0000256" key="5">
    <source>
        <dbReference type="ARBA" id="ARBA00022989"/>
    </source>
</evidence>
<comment type="subcellular location">
    <subcellularLocation>
        <location evidence="1 7">Cell membrane</location>
        <topology evidence="1 7">Multi-pass membrane protein</topology>
    </subcellularLocation>
</comment>
<evidence type="ECO:0000256" key="1">
    <source>
        <dbReference type="ARBA" id="ARBA00004651"/>
    </source>
</evidence>
<dbReference type="OrthoDB" id="34224at2"/>
<dbReference type="Pfam" id="PF00528">
    <property type="entry name" value="BPD_transp_1"/>
    <property type="match status" value="1"/>
</dbReference>
<keyword evidence="11" id="KW-1185">Reference proteome</keyword>
<dbReference type="PANTHER" id="PTHR43005:SF1">
    <property type="entry name" value="SPERMIDINE_PUTRESCINE TRANSPORT SYSTEM PERMEASE PROTEIN"/>
    <property type="match status" value="1"/>
</dbReference>
<name>A0A4R8UHW3_9MICO</name>
<sequence>MSVASAERAETSGGRPPQEDGRTPRRRKENQGRLAFWLLLPAGVAVFGVILYPIFRTLVISFFEVTSALATDTPFIGIDNYVHVLTSASFRESMGRTLYFTIVSTALELTFGLIVAALLNAKLRARWLFRAIVVIPWAIPTIVNAAMWKGIFNAQYGSLNAVLAQLGIINEYQAWLGDPATALNMVILADVWKTTPLVAFFLLAGLTSIPSELYEAAKLDRARWPRIFRSVVLPMLVPSISIVLVLRTVEAFKVFDIIYAMTRGGPANGTQTVAYYAYTTAFSDQDFGVGSALSYIIVVVILALSAIYLRLLRRSEMSLL</sequence>
<evidence type="ECO:0000256" key="6">
    <source>
        <dbReference type="ARBA" id="ARBA00023136"/>
    </source>
</evidence>
<dbReference type="EMBL" id="SOEZ01000006">
    <property type="protein sequence ID" value="TFB56703.1"/>
    <property type="molecule type" value="Genomic_DNA"/>
</dbReference>
<dbReference type="CDD" id="cd06261">
    <property type="entry name" value="TM_PBP2"/>
    <property type="match status" value="1"/>
</dbReference>
<comment type="caution">
    <text evidence="10">The sequence shown here is derived from an EMBL/GenBank/DDBJ whole genome shotgun (WGS) entry which is preliminary data.</text>
</comment>
<evidence type="ECO:0000256" key="8">
    <source>
        <dbReference type="SAM" id="MobiDB-lite"/>
    </source>
</evidence>
<feature type="transmembrane region" description="Helical" evidence="7">
    <location>
        <begin position="34"/>
        <end position="55"/>
    </location>
</feature>
<dbReference type="GO" id="GO:0055085">
    <property type="term" value="P:transmembrane transport"/>
    <property type="evidence" value="ECO:0007669"/>
    <property type="project" value="InterPro"/>
</dbReference>
<evidence type="ECO:0000256" key="7">
    <source>
        <dbReference type="RuleBase" id="RU363032"/>
    </source>
</evidence>
<keyword evidence="3" id="KW-1003">Cell membrane</keyword>
<dbReference type="InterPro" id="IPR035906">
    <property type="entry name" value="MetI-like_sf"/>
</dbReference>
<dbReference type="AlphaFoldDB" id="A0A4R8UHW3"/>
<evidence type="ECO:0000256" key="4">
    <source>
        <dbReference type="ARBA" id="ARBA00022692"/>
    </source>
</evidence>
<dbReference type="PROSITE" id="PS50928">
    <property type="entry name" value="ABC_TM1"/>
    <property type="match status" value="1"/>
</dbReference>